<comment type="caution">
    <text evidence="3">The sequence shown here is derived from an EMBL/GenBank/DDBJ whole genome shotgun (WGS) entry which is preliminary data.</text>
</comment>
<proteinExistence type="predicted"/>
<keyword evidence="1 3" id="KW-0436">Ligase</keyword>
<dbReference type="RefSeq" id="WP_368356246.1">
    <property type="nucleotide sequence ID" value="NZ_QORN01000040.1"/>
</dbReference>
<dbReference type="InterPro" id="IPR004143">
    <property type="entry name" value="BPL_LPL_catalytic"/>
</dbReference>
<dbReference type="PANTHER" id="PTHR12835">
    <property type="entry name" value="BIOTIN PROTEIN LIGASE"/>
    <property type="match status" value="1"/>
</dbReference>
<dbReference type="SUPFAM" id="SSF55681">
    <property type="entry name" value="Class II aaRS and biotin synthetases"/>
    <property type="match status" value="1"/>
</dbReference>
<dbReference type="Gene3D" id="3.30.930.10">
    <property type="entry name" value="Bira Bifunctional Protein, Domain 2"/>
    <property type="match status" value="1"/>
</dbReference>
<organism evidence="3 4">
    <name type="scientific">Limosilactobacillus walteri</name>
    <dbReference type="NCBI Taxonomy" id="2268022"/>
    <lineage>
        <taxon>Bacteria</taxon>
        <taxon>Bacillati</taxon>
        <taxon>Bacillota</taxon>
        <taxon>Bacilli</taxon>
        <taxon>Lactobacillales</taxon>
        <taxon>Lactobacillaceae</taxon>
        <taxon>Limosilactobacillus</taxon>
    </lineage>
</organism>
<accession>A0ABR8P910</accession>
<dbReference type="InterPro" id="IPR045864">
    <property type="entry name" value="aa-tRNA-synth_II/BPL/LPL"/>
</dbReference>
<dbReference type="EC" id="6.3.4.15" evidence="3"/>
<reference evidence="3 4" key="1">
    <citation type="submission" date="2018-07" db="EMBL/GenBank/DDBJ databases">
        <title>Phylogenomic Insights into understanding Host Adaptation of Lactobacillus reuteri by a novel species, Lactobacillus spp. M31.</title>
        <authorList>
            <person name="Sharma S."/>
            <person name="Patil P."/>
            <person name="Korpole S."/>
            <person name="Patil P.B."/>
        </authorList>
    </citation>
    <scope>NUCLEOTIDE SEQUENCE [LARGE SCALE GENOMIC DNA]</scope>
    <source>
        <strain evidence="3 4">M31</strain>
    </source>
</reference>
<evidence type="ECO:0000256" key="1">
    <source>
        <dbReference type="ARBA" id="ARBA00022598"/>
    </source>
</evidence>
<evidence type="ECO:0000313" key="4">
    <source>
        <dbReference type="Proteomes" id="UP000704341"/>
    </source>
</evidence>
<gene>
    <name evidence="3" type="ORF">DTK66_09095</name>
</gene>
<sequence>MMDNFIYDLSKLSQLVSSKCQIYFFKRVSSTQILAKKNIIEGNHSLCVFLADEQKAGHGRFGRPFFSPAKTGIYLSINIPMTVENGGLFTTGLAVTLTDVLTAFYPYKEIKLKWVNDLYYQNKKIGGLLVERVNGMIVCGIGINLTSNNFPQNLHNIATSIDNGHTAKIDRTELVAAIINQIISDAPYYQSGQFMLRYRQRSLLLGKTITIKVNGGFIHGIAKQIDDNGSLVVYDPGTKQEYTLVSGEVVKVFF</sequence>
<dbReference type="NCBIfam" id="TIGR00121">
    <property type="entry name" value="birA_ligase"/>
    <property type="match status" value="1"/>
</dbReference>
<dbReference type="PANTHER" id="PTHR12835:SF5">
    <property type="entry name" value="BIOTIN--PROTEIN LIGASE"/>
    <property type="match status" value="1"/>
</dbReference>
<dbReference type="InterPro" id="IPR004408">
    <property type="entry name" value="Biotin_CoA_COase_ligase"/>
</dbReference>
<dbReference type="EMBL" id="QORN01000040">
    <property type="protein sequence ID" value="MBD5807249.1"/>
    <property type="molecule type" value="Genomic_DNA"/>
</dbReference>
<protein>
    <submittedName>
        <fullName evidence="3">Biotin--[acetyl-CoA-carboxylase] ligase</fullName>
        <ecNumber evidence="3">6.3.4.15</ecNumber>
    </submittedName>
</protein>
<dbReference type="Pfam" id="PF03099">
    <property type="entry name" value="BPL_LplA_LipB"/>
    <property type="match status" value="1"/>
</dbReference>
<dbReference type="GO" id="GO:0004077">
    <property type="term" value="F:biotin--[biotin carboxyl-carrier protein] ligase activity"/>
    <property type="evidence" value="ECO:0007669"/>
    <property type="project" value="UniProtKB-EC"/>
</dbReference>
<feature type="domain" description="BPL/LPL catalytic" evidence="2">
    <location>
        <begin position="7"/>
        <end position="190"/>
    </location>
</feature>
<name>A0ABR8P910_9LACO</name>
<dbReference type="Proteomes" id="UP000704341">
    <property type="component" value="Unassembled WGS sequence"/>
</dbReference>
<dbReference type="PROSITE" id="PS51733">
    <property type="entry name" value="BPL_LPL_CATALYTIC"/>
    <property type="match status" value="1"/>
</dbReference>
<evidence type="ECO:0000313" key="3">
    <source>
        <dbReference type="EMBL" id="MBD5807249.1"/>
    </source>
</evidence>
<dbReference type="Gene3D" id="2.30.30.100">
    <property type="match status" value="1"/>
</dbReference>
<evidence type="ECO:0000259" key="2">
    <source>
        <dbReference type="PROSITE" id="PS51733"/>
    </source>
</evidence>
<keyword evidence="4" id="KW-1185">Reference proteome</keyword>